<dbReference type="InterPro" id="IPR049278">
    <property type="entry name" value="MS_channel_C"/>
</dbReference>
<evidence type="ECO:0000256" key="7">
    <source>
        <dbReference type="SAM" id="Phobius"/>
    </source>
</evidence>
<gene>
    <name evidence="11" type="ORF">OE104_06025</name>
</gene>
<comment type="similarity">
    <text evidence="2">Belongs to the MscS (TC 1.A.23) family.</text>
</comment>
<dbReference type="GO" id="GO:0005886">
    <property type="term" value="C:plasma membrane"/>
    <property type="evidence" value="ECO:0007669"/>
    <property type="project" value="UniProtKB-SubCell"/>
</dbReference>
<dbReference type="InterPro" id="IPR049142">
    <property type="entry name" value="MS_channel_1st"/>
</dbReference>
<feature type="transmembrane region" description="Helical" evidence="7">
    <location>
        <begin position="12"/>
        <end position="32"/>
    </location>
</feature>
<dbReference type="SUPFAM" id="SSF50182">
    <property type="entry name" value="Sm-like ribonucleoproteins"/>
    <property type="match status" value="1"/>
</dbReference>
<evidence type="ECO:0000256" key="4">
    <source>
        <dbReference type="ARBA" id="ARBA00022692"/>
    </source>
</evidence>
<dbReference type="InterPro" id="IPR011014">
    <property type="entry name" value="MscS_channel_TM-2"/>
</dbReference>
<comment type="subcellular location">
    <subcellularLocation>
        <location evidence="1">Cell membrane</location>
        <topology evidence="1">Multi-pass membrane protein</topology>
    </subcellularLocation>
</comment>
<evidence type="ECO:0000313" key="12">
    <source>
        <dbReference type="Proteomes" id="UP001164718"/>
    </source>
</evidence>
<dbReference type="InterPro" id="IPR006685">
    <property type="entry name" value="MscS_channel_2nd"/>
</dbReference>
<protein>
    <submittedName>
        <fullName evidence="11">Mechanosensitive ion channel family protein</fullName>
    </submittedName>
</protein>
<dbReference type="AlphaFoldDB" id="A0A9E8LWA4"/>
<dbReference type="Pfam" id="PF00924">
    <property type="entry name" value="MS_channel_2nd"/>
    <property type="match status" value="1"/>
</dbReference>
<dbReference type="InterPro" id="IPR011066">
    <property type="entry name" value="MscS_channel_C_sf"/>
</dbReference>
<dbReference type="Proteomes" id="UP001164718">
    <property type="component" value="Chromosome"/>
</dbReference>
<dbReference type="InterPro" id="IPR023408">
    <property type="entry name" value="MscS_beta-dom_sf"/>
</dbReference>
<keyword evidence="6 7" id="KW-0472">Membrane</keyword>
<sequence length="363" mass="42049">MDLSIFTTNEQVLNSSIGIGIFLFFLLLRKLFTKYLFRAILRLLKKTPNDFFSSIWISFEQPVRWLFVIIGFYLGATYFPYIHTEQPMFLKVYRSIVIALITWGFYNLSSSASVMFHKLNRQLNFQIDQILIPFLSKAIRFIILAISFTIIIQEFGYNISGFIAGLGLGGLAFALAAQDALKNFFGGIVIIFEKPFSIGDWILTPSVEGTVEDITFRSTKIRTFAQALVTVPNSTLSNETITNWSKMGKRRIDFRLGVSYHTPVDQLEKVIYEIREFLQNDPDIHKETIFVHFDRFADSSLEIFFYFFTKTTVWGEFLDVKQRINFQIMEILEREGVEIPFPTQTLYVETMEKTQSKKEPGIS</sequence>
<dbReference type="EMBL" id="CP106878">
    <property type="protein sequence ID" value="WAA10870.1"/>
    <property type="molecule type" value="Genomic_DNA"/>
</dbReference>
<evidence type="ECO:0000259" key="8">
    <source>
        <dbReference type="Pfam" id="PF00924"/>
    </source>
</evidence>
<dbReference type="InterPro" id="IPR045042">
    <property type="entry name" value="YnaI-like"/>
</dbReference>
<keyword evidence="3" id="KW-1003">Cell membrane</keyword>
<dbReference type="PANTHER" id="PTHR43634">
    <property type="entry name" value="OW CONDUCTANCE MECHANOSENSITIVE CHANNEL"/>
    <property type="match status" value="1"/>
</dbReference>
<dbReference type="RefSeq" id="WP_275418678.1">
    <property type="nucleotide sequence ID" value="NZ_CP106878.1"/>
</dbReference>
<feature type="domain" description="Mechanosensitive ion channel MscS" evidence="8">
    <location>
        <begin position="180"/>
        <end position="246"/>
    </location>
</feature>
<keyword evidence="4 7" id="KW-0812">Transmembrane</keyword>
<dbReference type="Gene3D" id="2.30.30.60">
    <property type="match status" value="1"/>
</dbReference>
<evidence type="ECO:0000256" key="6">
    <source>
        <dbReference type="ARBA" id="ARBA00023136"/>
    </source>
</evidence>
<feature type="transmembrane region" description="Helical" evidence="7">
    <location>
        <begin position="63"/>
        <end position="82"/>
    </location>
</feature>
<evidence type="ECO:0000313" key="11">
    <source>
        <dbReference type="EMBL" id="WAA10870.1"/>
    </source>
</evidence>
<feature type="transmembrane region" description="Helical" evidence="7">
    <location>
        <begin position="157"/>
        <end position="177"/>
    </location>
</feature>
<proteinExistence type="inferred from homology"/>
<dbReference type="KEGG" id="faf:OE104_06025"/>
<accession>A0A9E8LWA4</accession>
<evidence type="ECO:0000259" key="9">
    <source>
        <dbReference type="Pfam" id="PF21082"/>
    </source>
</evidence>
<feature type="domain" description="Mechanosensitive ion channel transmembrane helices 2/3" evidence="10">
    <location>
        <begin position="137"/>
        <end position="178"/>
    </location>
</feature>
<reference evidence="11" key="1">
    <citation type="submission" date="2022-09" db="EMBL/GenBank/DDBJ databases">
        <title>Complete Genomes of Fervidibacillus albus and Fervidibacillus halotolerans isolated from tidal flat sediments.</title>
        <authorList>
            <person name="Kwon K.K."/>
            <person name="Yang S.-H."/>
            <person name="Park M.J."/>
            <person name="Oh H.-M."/>
        </authorList>
    </citation>
    <scope>NUCLEOTIDE SEQUENCE</scope>
    <source>
        <strain evidence="11">MEBiC13591</strain>
    </source>
</reference>
<feature type="transmembrane region" description="Helical" evidence="7">
    <location>
        <begin position="88"/>
        <end position="109"/>
    </location>
</feature>
<dbReference type="SUPFAM" id="SSF82689">
    <property type="entry name" value="Mechanosensitive channel protein MscS (YggB), C-terminal domain"/>
    <property type="match status" value="1"/>
</dbReference>
<keyword evidence="12" id="KW-1185">Reference proteome</keyword>
<name>A0A9E8LWA4_9BACI</name>
<keyword evidence="5 7" id="KW-1133">Transmembrane helix</keyword>
<evidence type="ECO:0000256" key="1">
    <source>
        <dbReference type="ARBA" id="ARBA00004651"/>
    </source>
</evidence>
<feature type="transmembrane region" description="Helical" evidence="7">
    <location>
        <begin position="130"/>
        <end position="151"/>
    </location>
</feature>
<evidence type="ECO:0000256" key="5">
    <source>
        <dbReference type="ARBA" id="ARBA00022989"/>
    </source>
</evidence>
<organism evidence="11 12">
    <name type="scientific">Fervidibacillus albus</name>
    <dbReference type="NCBI Taxonomy" id="2980026"/>
    <lineage>
        <taxon>Bacteria</taxon>
        <taxon>Bacillati</taxon>
        <taxon>Bacillota</taxon>
        <taxon>Bacilli</taxon>
        <taxon>Bacillales</taxon>
        <taxon>Bacillaceae</taxon>
        <taxon>Fervidibacillus</taxon>
    </lineage>
</organism>
<dbReference type="SUPFAM" id="SSF82861">
    <property type="entry name" value="Mechanosensitive channel protein MscS (YggB), transmembrane region"/>
    <property type="match status" value="1"/>
</dbReference>
<feature type="domain" description="Mechanosensitive ion channel MscS C-terminal" evidence="9">
    <location>
        <begin position="253"/>
        <end position="339"/>
    </location>
</feature>
<evidence type="ECO:0000259" key="10">
    <source>
        <dbReference type="Pfam" id="PF21088"/>
    </source>
</evidence>
<dbReference type="GO" id="GO:0055085">
    <property type="term" value="P:transmembrane transport"/>
    <property type="evidence" value="ECO:0007669"/>
    <property type="project" value="InterPro"/>
</dbReference>
<dbReference type="PANTHER" id="PTHR43634:SF2">
    <property type="entry name" value="LOW CONDUCTANCE MECHANOSENSITIVE CHANNEL YNAI"/>
    <property type="match status" value="1"/>
</dbReference>
<evidence type="ECO:0000256" key="2">
    <source>
        <dbReference type="ARBA" id="ARBA00008017"/>
    </source>
</evidence>
<dbReference type="Gene3D" id="1.10.287.1260">
    <property type="match status" value="1"/>
</dbReference>
<dbReference type="Pfam" id="PF21088">
    <property type="entry name" value="MS_channel_1st"/>
    <property type="match status" value="1"/>
</dbReference>
<dbReference type="InterPro" id="IPR010920">
    <property type="entry name" value="LSM_dom_sf"/>
</dbReference>
<dbReference type="Gene3D" id="3.30.70.100">
    <property type="match status" value="1"/>
</dbReference>
<evidence type="ECO:0000256" key="3">
    <source>
        <dbReference type="ARBA" id="ARBA00022475"/>
    </source>
</evidence>
<dbReference type="Pfam" id="PF21082">
    <property type="entry name" value="MS_channel_3rd"/>
    <property type="match status" value="1"/>
</dbReference>